<feature type="region of interest" description="Disordered" evidence="1">
    <location>
        <begin position="409"/>
        <end position="434"/>
    </location>
</feature>
<sequence length="458" mass="51212">MQFMRIISLYKRDRSFQRAWLKHRMIAPIEARKNPVPKANREIATQAAPEKGQIAVKHNCGQQHRVRKSGDKPPLLEASSSSKAWNELFVSPPDASKHCLLEFTEPQRVEGVPKVIIEEVDYESSMDRWGKAVVGYVIEEDLARVLEGGPRTMDNRPFVLKKWSPSVRMEQERLTSIPIWVKFPNLPLHFWSKECLGKIASAVGTPLFMDSATQRATRTSYARVCVEVSADQPLPDSLTIESTIEGCEVFHVVYDWKPQACAHCHTFGHDDALCCKRPRTSMQVTRDTSADGFITREKGSSSHPKKSTLASNGSPKNRSPKGVLHILIWFLISSRSYQRFHPRRSKPPSQGSLKVANVSGEPTIQNGDDSIVPEDQQENIASTEQLPIQEKTVDETAIVPAQPCGNVKVTDREETPEVAEEVAHDQQEGKNAVTGGGWQIEFGKQVENSAAMSRGQQK</sequence>
<reference evidence="2" key="1">
    <citation type="journal article" date="2023" name="Nat. Commun.">
        <title>Diploid and tetraploid genomes of Acorus and the evolution of monocots.</title>
        <authorList>
            <person name="Ma L."/>
            <person name="Liu K.W."/>
            <person name="Li Z."/>
            <person name="Hsiao Y.Y."/>
            <person name="Qi Y."/>
            <person name="Fu T."/>
            <person name="Tang G.D."/>
            <person name="Zhang D."/>
            <person name="Sun W.H."/>
            <person name="Liu D.K."/>
            <person name="Li Y."/>
            <person name="Chen G.Z."/>
            <person name="Liu X.D."/>
            <person name="Liao X.Y."/>
            <person name="Jiang Y.T."/>
            <person name="Yu X."/>
            <person name="Hao Y."/>
            <person name="Huang J."/>
            <person name="Zhao X.W."/>
            <person name="Ke S."/>
            <person name="Chen Y.Y."/>
            <person name="Wu W.L."/>
            <person name="Hsu J.L."/>
            <person name="Lin Y.F."/>
            <person name="Huang M.D."/>
            <person name="Li C.Y."/>
            <person name="Huang L."/>
            <person name="Wang Z.W."/>
            <person name="Zhao X."/>
            <person name="Zhong W.Y."/>
            <person name="Peng D.H."/>
            <person name="Ahmad S."/>
            <person name="Lan S."/>
            <person name="Zhang J.S."/>
            <person name="Tsai W.C."/>
            <person name="Van de Peer Y."/>
            <person name="Liu Z.J."/>
        </authorList>
    </citation>
    <scope>NUCLEOTIDE SEQUENCE</scope>
    <source>
        <strain evidence="2">CP</strain>
    </source>
</reference>
<name>A0AAV9DHF2_ACOCL</name>
<protein>
    <recommendedName>
        <fullName evidence="4">DUF4283 domain-containing protein</fullName>
    </recommendedName>
</protein>
<dbReference type="Proteomes" id="UP001180020">
    <property type="component" value="Unassembled WGS sequence"/>
</dbReference>
<evidence type="ECO:0000313" key="3">
    <source>
        <dbReference type="Proteomes" id="UP001180020"/>
    </source>
</evidence>
<accession>A0AAV9DHF2</accession>
<evidence type="ECO:0000256" key="1">
    <source>
        <dbReference type="SAM" id="MobiDB-lite"/>
    </source>
</evidence>
<dbReference type="PANTHER" id="PTHR31286:SF180">
    <property type="entry name" value="OS10G0362600 PROTEIN"/>
    <property type="match status" value="1"/>
</dbReference>
<dbReference type="AlphaFoldDB" id="A0AAV9DHF2"/>
<feature type="region of interest" description="Disordered" evidence="1">
    <location>
        <begin position="340"/>
        <end position="371"/>
    </location>
</feature>
<feature type="region of interest" description="Disordered" evidence="1">
    <location>
        <begin position="286"/>
        <end position="318"/>
    </location>
</feature>
<proteinExistence type="predicted"/>
<feature type="compositionally biased region" description="Basic and acidic residues" evidence="1">
    <location>
        <begin position="409"/>
        <end position="428"/>
    </location>
</feature>
<evidence type="ECO:0008006" key="4">
    <source>
        <dbReference type="Google" id="ProtNLM"/>
    </source>
</evidence>
<dbReference type="PANTHER" id="PTHR31286">
    <property type="entry name" value="GLYCINE-RICH CELL WALL STRUCTURAL PROTEIN 1.8-LIKE"/>
    <property type="match status" value="1"/>
</dbReference>
<feature type="compositionally biased region" description="Polar residues" evidence="1">
    <location>
        <begin position="308"/>
        <end position="317"/>
    </location>
</feature>
<organism evidence="2 3">
    <name type="scientific">Acorus calamus</name>
    <name type="common">Sweet flag</name>
    <dbReference type="NCBI Taxonomy" id="4465"/>
    <lineage>
        <taxon>Eukaryota</taxon>
        <taxon>Viridiplantae</taxon>
        <taxon>Streptophyta</taxon>
        <taxon>Embryophyta</taxon>
        <taxon>Tracheophyta</taxon>
        <taxon>Spermatophyta</taxon>
        <taxon>Magnoliopsida</taxon>
        <taxon>Liliopsida</taxon>
        <taxon>Acoraceae</taxon>
        <taxon>Acorus</taxon>
    </lineage>
</organism>
<evidence type="ECO:0000313" key="2">
    <source>
        <dbReference type="EMBL" id="KAK1300219.1"/>
    </source>
</evidence>
<keyword evidence="3" id="KW-1185">Reference proteome</keyword>
<comment type="caution">
    <text evidence="2">The sequence shown here is derived from an EMBL/GenBank/DDBJ whole genome shotgun (WGS) entry which is preliminary data.</text>
</comment>
<dbReference type="EMBL" id="JAUJYO010000013">
    <property type="protein sequence ID" value="KAK1300219.1"/>
    <property type="molecule type" value="Genomic_DNA"/>
</dbReference>
<reference evidence="2" key="2">
    <citation type="submission" date="2023-06" db="EMBL/GenBank/DDBJ databases">
        <authorList>
            <person name="Ma L."/>
            <person name="Liu K.-W."/>
            <person name="Li Z."/>
            <person name="Hsiao Y.-Y."/>
            <person name="Qi Y."/>
            <person name="Fu T."/>
            <person name="Tang G."/>
            <person name="Zhang D."/>
            <person name="Sun W.-H."/>
            <person name="Liu D.-K."/>
            <person name="Li Y."/>
            <person name="Chen G.-Z."/>
            <person name="Liu X.-D."/>
            <person name="Liao X.-Y."/>
            <person name="Jiang Y.-T."/>
            <person name="Yu X."/>
            <person name="Hao Y."/>
            <person name="Huang J."/>
            <person name="Zhao X.-W."/>
            <person name="Ke S."/>
            <person name="Chen Y.-Y."/>
            <person name="Wu W.-L."/>
            <person name="Hsu J.-L."/>
            <person name="Lin Y.-F."/>
            <person name="Huang M.-D."/>
            <person name="Li C.-Y."/>
            <person name="Huang L."/>
            <person name="Wang Z.-W."/>
            <person name="Zhao X."/>
            <person name="Zhong W.-Y."/>
            <person name="Peng D.-H."/>
            <person name="Ahmad S."/>
            <person name="Lan S."/>
            <person name="Zhang J.-S."/>
            <person name="Tsai W.-C."/>
            <person name="Van De Peer Y."/>
            <person name="Liu Z.-J."/>
        </authorList>
    </citation>
    <scope>NUCLEOTIDE SEQUENCE</scope>
    <source>
        <strain evidence="2">CP</strain>
        <tissue evidence="2">Leaves</tissue>
    </source>
</reference>
<gene>
    <name evidence="2" type="ORF">QJS10_CPB13g00935</name>
</gene>
<dbReference type="InterPro" id="IPR040256">
    <property type="entry name" value="At4g02000-like"/>
</dbReference>